<dbReference type="InterPro" id="IPR036051">
    <property type="entry name" value="KRAB_dom_sf"/>
</dbReference>
<dbReference type="CDD" id="cd07765">
    <property type="entry name" value="KRAB_A-box"/>
    <property type="match status" value="1"/>
</dbReference>
<dbReference type="Pfam" id="PF01352">
    <property type="entry name" value="KRAB"/>
    <property type="match status" value="1"/>
</dbReference>
<dbReference type="Gene3D" id="6.10.140.140">
    <property type="match status" value="1"/>
</dbReference>
<dbReference type="InterPro" id="IPR001909">
    <property type="entry name" value="KRAB"/>
</dbReference>
<dbReference type="SUPFAM" id="SSF109640">
    <property type="entry name" value="KRAB domain (Kruppel-associated box)"/>
    <property type="match status" value="1"/>
</dbReference>
<evidence type="ECO:0000313" key="3">
    <source>
        <dbReference type="Ensembl" id="ENSLLTP00000016917.1"/>
    </source>
</evidence>
<dbReference type="PANTHER" id="PTHR23232">
    <property type="entry name" value="KRAB DOMAIN C2H2 ZINC FINGER"/>
    <property type="match status" value="1"/>
</dbReference>
<organism evidence="3 4">
    <name type="scientific">Laticauda laticaudata</name>
    <name type="common">Blue-ringed sea krait</name>
    <name type="synonym">Blue-lipped sea krait</name>
    <dbReference type="NCBI Taxonomy" id="8630"/>
    <lineage>
        <taxon>Eukaryota</taxon>
        <taxon>Metazoa</taxon>
        <taxon>Chordata</taxon>
        <taxon>Craniata</taxon>
        <taxon>Vertebrata</taxon>
        <taxon>Euteleostomi</taxon>
        <taxon>Lepidosauria</taxon>
        <taxon>Squamata</taxon>
        <taxon>Bifurcata</taxon>
        <taxon>Unidentata</taxon>
        <taxon>Episquamata</taxon>
        <taxon>Toxicofera</taxon>
        <taxon>Serpentes</taxon>
        <taxon>Colubroidea</taxon>
        <taxon>Elapidae</taxon>
        <taxon>Laticaudinae</taxon>
        <taxon>Laticauda</taxon>
    </lineage>
</organism>
<keyword evidence="4" id="KW-1185">Reference proteome</keyword>
<keyword evidence="1" id="KW-0472">Membrane</keyword>
<dbReference type="SMART" id="SM00349">
    <property type="entry name" value="KRAB"/>
    <property type="match status" value="1"/>
</dbReference>
<keyword evidence="1" id="KW-0812">Transmembrane</keyword>
<dbReference type="InterPro" id="IPR050169">
    <property type="entry name" value="Krueppel_C2H2_ZnF"/>
</dbReference>
<evidence type="ECO:0000313" key="4">
    <source>
        <dbReference type="Proteomes" id="UP000694406"/>
    </source>
</evidence>
<dbReference type="AlphaFoldDB" id="A0A8C5WVL4"/>
<feature type="domain" description="KRAB" evidence="2">
    <location>
        <begin position="15"/>
        <end position="104"/>
    </location>
</feature>
<dbReference type="PROSITE" id="PS50805">
    <property type="entry name" value="KRAB"/>
    <property type="match status" value="1"/>
</dbReference>
<feature type="transmembrane region" description="Helical" evidence="1">
    <location>
        <begin position="104"/>
        <end position="124"/>
    </location>
</feature>
<dbReference type="PANTHER" id="PTHR23232:SF142">
    <property type="entry name" value="GASTRULA ZINC FINGER PROTEIN XLCGF57.1-LIKE-RELATED"/>
    <property type="match status" value="1"/>
</dbReference>
<proteinExistence type="predicted"/>
<dbReference type="Ensembl" id="ENSLLTT00000017554.1">
    <property type="protein sequence ID" value="ENSLLTP00000016917.1"/>
    <property type="gene ID" value="ENSLLTG00000012885.1"/>
</dbReference>
<keyword evidence="1" id="KW-1133">Transmembrane helix</keyword>
<reference evidence="3" key="1">
    <citation type="submission" date="2025-08" db="UniProtKB">
        <authorList>
            <consortium name="Ensembl"/>
        </authorList>
    </citation>
    <scope>IDENTIFICATION</scope>
</reference>
<accession>A0A8C5WVL4</accession>
<reference evidence="3" key="2">
    <citation type="submission" date="2025-09" db="UniProtKB">
        <authorList>
            <consortium name="Ensembl"/>
        </authorList>
    </citation>
    <scope>IDENTIFICATION</scope>
</reference>
<sequence length="127" mass="14703">MISALLKSKTLKSLVSFEEVAVYFSEEEWSQLDPDQKALHSEVMLENHRNGGLLLGRVSLYHNFKKNDLIISGFLLFKKHSNQILSPGGRRKESGLNFRRKNHLTFYILTFSLTLLVIFIPFCFKVK</sequence>
<protein>
    <recommendedName>
        <fullName evidence="2">KRAB domain-containing protein</fullName>
    </recommendedName>
</protein>
<dbReference type="GO" id="GO:0006355">
    <property type="term" value="P:regulation of DNA-templated transcription"/>
    <property type="evidence" value="ECO:0007669"/>
    <property type="project" value="InterPro"/>
</dbReference>
<evidence type="ECO:0000256" key="1">
    <source>
        <dbReference type="SAM" id="Phobius"/>
    </source>
</evidence>
<dbReference type="Proteomes" id="UP000694406">
    <property type="component" value="Unplaced"/>
</dbReference>
<evidence type="ECO:0000259" key="2">
    <source>
        <dbReference type="PROSITE" id="PS50805"/>
    </source>
</evidence>
<name>A0A8C5WVL4_LATLA</name>
<dbReference type="GeneTree" id="ENSGT01140000282603"/>